<feature type="transmembrane region" description="Helical" evidence="1">
    <location>
        <begin position="45"/>
        <end position="65"/>
    </location>
</feature>
<keyword evidence="1" id="KW-0472">Membrane</keyword>
<organism evidence="2 3">
    <name type="scientific">Actinomycetospora endophytica</name>
    <dbReference type="NCBI Taxonomy" id="2291215"/>
    <lineage>
        <taxon>Bacteria</taxon>
        <taxon>Bacillati</taxon>
        <taxon>Actinomycetota</taxon>
        <taxon>Actinomycetes</taxon>
        <taxon>Pseudonocardiales</taxon>
        <taxon>Pseudonocardiaceae</taxon>
        <taxon>Actinomycetospora</taxon>
    </lineage>
</organism>
<dbReference type="EMBL" id="JAJNDB010000001">
    <property type="protein sequence ID" value="MCD2191915.1"/>
    <property type="molecule type" value="Genomic_DNA"/>
</dbReference>
<protein>
    <submittedName>
        <fullName evidence="2">Uncharacterized protein</fullName>
    </submittedName>
</protein>
<keyword evidence="1" id="KW-0812">Transmembrane</keyword>
<feature type="transmembrane region" description="Helical" evidence="1">
    <location>
        <begin position="21"/>
        <end position="39"/>
    </location>
</feature>
<evidence type="ECO:0000313" key="3">
    <source>
        <dbReference type="Proteomes" id="UP001199469"/>
    </source>
</evidence>
<keyword evidence="3" id="KW-1185">Reference proteome</keyword>
<dbReference type="RefSeq" id="WP_230729608.1">
    <property type="nucleotide sequence ID" value="NZ_JAJNDB010000001.1"/>
</dbReference>
<sequence>MIHAVKAFFAFWYDFIVGDDWQVAVAVVLALAGTFWLAATTAIPVWWVLPAAVAVVLPTSLWRAARSTSGTGSGSDTG</sequence>
<evidence type="ECO:0000256" key="1">
    <source>
        <dbReference type="SAM" id="Phobius"/>
    </source>
</evidence>
<evidence type="ECO:0000313" key="2">
    <source>
        <dbReference type="EMBL" id="MCD2191915.1"/>
    </source>
</evidence>
<dbReference type="Proteomes" id="UP001199469">
    <property type="component" value="Unassembled WGS sequence"/>
</dbReference>
<name>A0ABS8P2X2_9PSEU</name>
<proteinExistence type="predicted"/>
<reference evidence="2 3" key="1">
    <citation type="submission" date="2021-11" db="EMBL/GenBank/DDBJ databases">
        <title>Draft genome sequence of Actinomycetospora sp. SF1 isolated from the rhizosphere soil.</title>
        <authorList>
            <person name="Duangmal K."/>
            <person name="Chantavorakit T."/>
        </authorList>
    </citation>
    <scope>NUCLEOTIDE SEQUENCE [LARGE SCALE GENOMIC DNA]</scope>
    <source>
        <strain evidence="2 3">TBRC 5722</strain>
    </source>
</reference>
<gene>
    <name evidence="2" type="ORF">LQ327_00735</name>
</gene>
<accession>A0ABS8P2X2</accession>
<comment type="caution">
    <text evidence="2">The sequence shown here is derived from an EMBL/GenBank/DDBJ whole genome shotgun (WGS) entry which is preliminary data.</text>
</comment>
<keyword evidence="1" id="KW-1133">Transmembrane helix</keyword>